<keyword evidence="2" id="KW-0812">Transmembrane</keyword>
<sequence length="167" mass="19739">MRIPPLYRKPNWQRFFSGAAIGGCISWVIFLYMFGAMQERFGYIIDDQAQVIAKLEKEKELWQEDYKELNEKNEKLLTVQNIDVKLTGYEKYDINDRQSVFMVQETVKEDLKSLLKKDLGIVYKNSEIIEKTITNRNHDINGKDYKLIVRKISYYTTINIVVELKLA</sequence>
<comment type="caution">
    <text evidence="4">The sequence shown here is derived from an EMBL/GenBank/DDBJ whole genome shotgun (WGS) entry which is preliminary data.</text>
</comment>
<reference evidence="5" key="1">
    <citation type="journal article" date="2019" name="Int. J. Syst. Evol. Microbiol.">
        <title>The Global Catalogue of Microorganisms (GCM) 10K type strain sequencing project: providing services to taxonomists for standard genome sequencing and annotation.</title>
        <authorList>
            <consortium name="The Broad Institute Genomics Platform"/>
            <consortium name="The Broad Institute Genome Sequencing Center for Infectious Disease"/>
            <person name="Wu L."/>
            <person name="Ma J."/>
        </authorList>
    </citation>
    <scope>NUCLEOTIDE SEQUENCE [LARGE SCALE GENOMIC DNA]</scope>
    <source>
        <strain evidence="5">CGMCC 1.12237</strain>
    </source>
</reference>
<keyword evidence="2" id="KW-0472">Membrane</keyword>
<dbReference type="RefSeq" id="WP_144924093.1">
    <property type="nucleotide sequence ID" value="NZ_JBHSMC010000005.1"/>
</dbReference>
<organism evidence="4 5">
    <name type="scientific">Lederbergia graminis</name>
    <dbReference type="NCBI Taxonomy" id="735518"/>
    <lineage>
        <taxon>Bacteria</taxon>
        <taxon>Bacillati</taxon>
        <taxon>Bacillota</taxon>
        <taxon>Bacilli</taxon>
        <taxon>Bacillales</taxon>
        <taxon>Bacillaceae</taxon>
        <taxon>Lederbergia</taxon>
    </lineage>
</organism>
<keyword evidence="2" id="KW-1133">Transmembrane helix</keyword>
<proteinExistence type="predicted"/>
<feature type="transmembrane region" description="Helical" evidence="2">
    <location>
        <begin position="15"/>
        <end position="34"/>
    </location>
</feature>
<feature type="domain" description="Sporulation membrane protein YtrI C-terminal" evidence="3">
    <location>
        <begin position="80"/>
        <end position="165"/>
    </location>
</feature>
<evidence type="ECO:0000259" key="3">
    <source>
        <dbReference type="Pfam" id="PF26347"/>
    </source>
</evidence>
<dbReference type="InterPro" id="IPR058620">
    <property type="entry name" value="YtrI_C"/>
</dbReference>
<evidence type="ECO:0000313" key="5">
    <source>
        <dbReference type="Proteomes" id="UP001596147"/>
    </source>
</evidence>
<evidence type="ECO:0000256" key="2">
    <source>
        <dbReference type="SAM" id="Phobius"/>
    </source>
</evidence>
<keyword evidence="5" id="KW-1185">Reference proteome</keyword>
<feature type="coiled-coil region" evidence="1">
    <location>
        <begin position="45"/>
        <end position="79"/>
    </location>
</feature>
<dbReference type="InterPro" id="IPR048198">
    <property type="entry name" value="YtrI"/>
</dbReference>
<dbReference type="NCBIfam" id="NF041479">
    <property type="entry name" value="spor_membprot_YtrI"/>
    <property type="match status" value="1"/>
</dbReference>
<gene>
    <name evidence="4" type="primary">ytrI</name>
    <name evidence="4" type="ORF">ACFPM4_06395</name>
</gene>
<name>A0ABW0LET0_9BACI</name>
<dbReference type="EMBL" id="JBHSMC010000005">
    <property type="protein sequence ID" value="MFC5464389.1"/>
    <property type="molecule type" value="Genomic_DNA"/>
</dbReference>
<evidence type="ECO:0000313" key="4">
    <source>
        <dbReference type="EMBL" id="MFC5464389.1"/>
    </source>
</evidence>
<evidence type="ECO:0000256" key="1">
    <source>
        <dbReference type="SAM" id="Coils"/>
    </source>
</evidence>
<keyword evidence="1" id="KW-0175">Coiled coil</keyword>
<dbReference type="Pfam" id="PF26347">
    <property type="entry name" value="YtrI_sporulation"/>
    <property type="match status" value="1"/>
</dbReference>
<dbReference type="Proteomes" id="UP001596147">
    <property type="component" value="Unassembled WGS sequence"/>
</dbReference>
<protein>
    <submittedName>
        <fullName evidence="4">Sporulation membrane protein YtrI</fullName>
    </submittedName>
</protein>
<accession>A0ABW0LET0</accession>